<keyword evidence="2" id="KW-1185">Reference proteome</keyword>
<protein>
    <submittedName>
        <fullName evidence="1">AAA-like domain protein</fullName>
    </submittedName>
</protein>
<accession>A0A517VES1</accession>
<dbReference type="SUPFAM" id="SSF52540">
    <property type="entry name" value="P-loop containing nucleoside triphosphate hydrolases"/>
    <property type="match status" value="1"/>
</dbReference>
<dbReference type="Gene3D" id="3.40.50.300">
    <property type="entry name" value="P-loop containing nucleotide triphosphate hydrolases"/>
    <property type="match status" value="2"/>
</dbReference>
<dbReference type="PANTHER" id="PTHR30121:SF11">
    <property type="entry name" value="AAA+ ATPASE DOMAIN-CONTAINING PROTEIN"/>
    <property type="match status" value="1"/>
</dbReference>
<evidence type="ECO:0000313" key="1">
    <source>
        <dbReference type="EMBL" id="QDT91477.1"/>
    </source>
</evidence>
<evidence type="ECO:0000313" key="2">
    <source>
        <dbReference type="Proteomes" id="UP000316855"/>
    </source>
</evidence>
<dbReference type="InterPro" id="IPR051162">
    <property type="entry name" value="T4SS_component"/>
</dbReference>
<organism evidence="1 2">
    <name type="scientific">Gimesia algae</name>
    <dbReference type="NCBI Taxonomy" id="2527971"/>
    <lineage>
        <taxon>Bacteria</taxon>
        <taxon>Pseudomonadati</taxon>
        <taxon>Planctomycetota</taxon>
        <taxon>Planctomycetia</taxon>
        <taxon>Planctomycetales</taxon>
        <taxon>Planctomycetaceae</taxon>
        <taxon>Gimesia</taxon>
    </lineage>
</organism>
<dbReference type="InterPro" id="IPR027417">
    <property type="entry name" value="P-loop_NTPase"/>
</dbReference>
<dbReference type="AlphaFoldDB" id="A0A517VES1"/>
<dbReference type="PANTHER" id="PTHR30121">
    <property type="entry name" value="UNCHARACTERIZED PROTEIN YJGR-RELATED"/>
    <property type="match status" value="1"/>
</dbReference>
<dbReference type="Proteomes" id="UP000316855">
    <property type="component" value="Chromosome"/>
</dbReference>
<name>A0A517VES1_9PLAN</name>
<dbReference type="CDD" id="cd01127">
    <property type="entry name" value="TrwB_TraG_TraD_VirD4"/>
    <property type="match status" value="1"/>
</dbReference>
<proteinExistence type="predicted"/>
<gene>
    <name evidence="1" type="ORF">Pan161_31350</name>
</gene>
<sequence>MRSILAAVHHASSKKLPISFLIGRHEQQVGLYCRFPGLLHGLVQGQFHAKYPDCTITLLEEDALDCPVGFETWTMTLHLRPDLFPILRYQQFEDVIHDEVDDPMGGVLQAVAPDHGDLQALFELTVIPASPRRCQQAQAAVERLARPFFRKHRSLARRYAMAASSPKRWQRVLAACLVRFFVGKSEERFGLDEELNKTASRMHDNEKDLQAASVKLGQHLFEVRLRLTVHAPADQKQTAVRKLHEMAAVLHKFTEPRLGLFQSSSISRYERHSHRRGFLLSDEELATMWHLPTSSVRDVSLQSTHSRRLEPPVELPLKKRESGVSELGRVAFQEREERFGMRTEDRFRHLFIVGKTGNGKSTVLQNAILSDMRAGEGLAVVDPHGDLAEAVLASVPSQRTNDVILIDPSDIGYPVGFNPLDVDPAMVDVACDGVVSTFRKVFGTGTHTPRLEDILWNTVLALMLAGDSTILDMLRMFEFDDSFRRQILARIDDPVVRNWWMTTFPKLRSLKGEDPFASVENKLRQLLTNSVIRNMVSQPQSRINFQAAMDSGKIIILNLSKGKLGERTSSFLGSLFVTQLQLATMTRATIPEQERRPFYLYVDEFQNVATSSFSAFLSEARKYKIGLCLATQFLDQVDPETLQAVFGNVGSLLVFAVGPNDATLLAEQLTGHITAADLIALPKYRACVRLMIDGMSRPAFTMETIKLKEIADSNRATIVRAQSRRQYAQPLEAVQTRIQKAFSSAWMMMPDCFDPSSFWVGHHGLAFC</sequence>
<dbReference type="EMBL" id="CP036343">
    <property type="protein sequence ID" value="QDT91477.1"/>
    <property type="molecule type" value="Genomic_DNA"/>
</dbReference>
<dbReference type="KEGG" id="gax:Pan161_31350"/>
<reference evidence="1 2" key="1">
    <citation type="submission" date="2019-02" db="EMBL/GenBank/DDBJ databases">
        <title>Deep-cultivation of Planctomycetes and their phenomic and genomic characterization uncovers novel biology.</title>
        <authorList>
            <person name="Wiegand S."/>
            <person name="Jogler M."/>
            <person name="Boedeker C."/>
            <person name="Pinto D."/>
            <person name="Vollmers J."/>
            <person name="Rivas-Marin E."/>
            <person name="Kohn T."/>
            <person name="Peeters S.H."/>
            <person name="Heuer A."/>
            <person name="Rast P."/>
            <person name="Oberbeckmann S."/>
            <person name="Bunk B."/>
            <person name="Jeske O."/>
            <person name="Meyerdierks A."/>
            <person name="Storesund J.E."/>
            <person name="Kallscheuer N."/>
            <person name="Luecker S."/>
            <person name="Lage O.M."/>
            <person name="Pohl T."/>
            <person name="Merkel B.J."/>
            <person name="Hornburger P."/>
            <person name="Mueller R.-W."/>
            <person name="Bruemmer F."/>
            <person name="Labrenz M."/>
            <person name="Spormann A.M."/>
            <person name="Op den Camp H."/>
            <person name="Overmann J."/>
            <person name="Amann R."/>
            <person name="Jetten M.S.M."/>
            <person name="Mascher T."/>
            <person name="Medema M.H."/>
            <person name="Devos D.P."/>
            <person name="Kaster A.-K."/>
            <person name="Ovreas L."/>
            <person name="Rohde M."/>
            <person name="Galperin M.Y."/>
            <person name="Jogler C."/>
        </authorList>
    </citation>
    <scope>NUCLEOTIDE SEQUENCE [LARGE SCALE GENOMIC DNA]</scope>
    <source>
        <strain evidence="1 2">Pan161</strain>
    </source>
</reference>